<sequence length="402" mass="46368">MPPKGRRAKGNSARKQRVRSSNTAMQSDPDQSSENNSEDAANIRHLSRELVESQSPVRSRQTEPISAHCESTDEKPDHASGPCGSNPEDSTPAERDSITDRNRTESTLLRLPAELRNQIWDLAFGHRTVHPRALRGKVDWQPQRRRLDASKWGVSYDPCMEKQSDYETYRLSLQVPEADFWHEDMRSDLGAPGFHDCEQAKPRTHHYLVPPICKQLWNEASDCVWKTITFAFLTSGDFQHFVHFSGSRLGHVRQLCLITPGIDFFAGRALTDKDKFERGWERALRSGAMQQFTSLVGLHLVLRSFWGTSRWDTHTVEELEFPPDECLYLPDIVRVFQELRLRPERTTVLVTNAECSESYGWEEFTVPKRRRMAQKIRSLLLQDRPDRDWSGPGQSMVVWKHD</sequence>
<dbReference type="AlphaFoldDB" id="A0AAN6RE40"/>
<feature type="compositionally biased region" description="Basic and acidic residues" evidence="1">
    <location>
        <begin position="92"/>
        <end position="104"/>
    </location>
</feature>
<comment type="caution">
    <text evidence="2">The sequence shown here is derived from an EMBL/GenBank/DDBJ whole genome shotgun (WGS) entry which is preliminary data.</text>
</comment>
<name>A0AAN6RE40_9PLEO</name>
<keyword evidence="3" id="KW-1185">Reference proteome</keyword>
<organism evidence="2 3">
    <name type="scientific">Pseudopithomyces chartarum</name>
    <dbReference type="NCBI Taxonomy" id="1892770"/>
    <lineage>
        <taxon>Eukaryota</taxon>
        <taxon>Fungi</taxon>
        <taxon>Dikarya</taxon>
        <taxon>Ascomycota</taxon>
        <taxon>Pezizomycotina</taxon>
        <taxon>Dothideomycetes</taxon>
        <taxon>Pleosporomycetidae</taxon>
        <taxon>Pleosporales</taxon>
        <taxon>Massarineae</taxon>
        <taxon>Didymosphaeriaceae</taxon>
        <taxon>Pseudopithomyces</taxon>
    </lineage>
</organism>
<gene>
    <name evidence="2" type="ORF">GRF29_216g688148</name>
</gene>
<feature type="compositionally biased region" description="Polar residues" evidence="1">
    <location>
        <begin position="19"/>
        <end position="39"/>
    </location>
</feature>
<evidence type="ECO:0000256" key="1">
    <source>
        <dbReference type="SAM" id="MobiDB-lite"/>
    </source>
</evidence>
<evidence type="ECO:0000313" key="3">
    <source>
        <dbReference type="Proteomes" id="UP001280581"/>
    </source>
</evidence>
<accession>A0AAN6RE40</accession>
<feature type="compositionally biased region" description="Polar residues" evidence="1">
    <location>
        <begin position="52"/>
        <end position="64"/>
    </location>
</feature>
<feature type="compositionally biased region" description="Basic residues" evidence="1">
    <location>
        <begin position="1"/>
        <end position="18"/>
    </location>
</feature>
<feature type="region of interest" description="Disordered" evidence="1">
    <location>
        <begin position="1"/>
        <end position="105"/>
    </location>
</feature>
<dbReference type="EMBL" id="WVTA01000018">
    <property type="protein sequence ID" value="KAK3197580.1"/>
    <property type="molecule type" value="Genomic_DNA"/>
</dbReference>
<dbReference type="PANTHER" id="PTHR38790">
    <property type="entry name" value="2EXR DOMAIN-CONTAINING PROTEIN-RELATED"/>
    <property type="match status" value="1"/>
</dbReference>
<evidence type="ECO:0000313" key="2">
    <source>
        <dbReference type="EMBL" id="KAK3197580.1"/>
    </source>
</evidence>
<protein>
    <submittedName>
        <fullName evidence="2">Uncharacterized protein</fullName>
    </submittedName>
</protein>
<proteinExistence type="predicted"/>
<dbReference type="Proteomes" id="UP001280581">
    <property type="component" value="Unassembled WGS sequence"/>
</dbReference>
<reference evidence="2 3" key="1">
    <citation type="submission" date="2021-02" db="EMBL/GenBank/DDBJ databases">
        <title>Genome assembly of Pseudopithomyces chartarum.</title>
        <authorList>
            <person name="Jauregui R."/>
            <person name="Singh J."/>
            <person name="Voisey C."/>
        </authorList>
    </citation>
    <scope>NUCLEOTIDE SEQUENCE [LARGE SCALE GENOMIC DNA]</scope>
    <source>
        <strain evidence="2 3">AGR01</strain>
    </source>
</reference>
<dbReference type="PANTHER" id="PTHR38790:SF4">
    <property type="entry name" value="2EXR DOMAIN-CONTAINING PROTEIN"/>
    <property type="match status" value="1"/>
</dbReference>